<dbReference type="Proteomes" id="UP000176527">
    <property type="component" value="Unassembled WGS sequence"/>
</dbReference>
<dbReference type="EMBL" id="MFDE01000002">
    <property type="protein sequence ID" value="OGE39319.1"/>
    <property type="molecule type" value="Genomic_DNA"/>
</dbReference>
<comment type="caution">
    <text evidence="1">The sequence shown here is derived from an EMBL/GenBank/DDBJ whole genome shotgun (WGS) entry which is preliminary data.</text>
</comment>
<accession>A0A1F5KEN5</accession>
<organism evidence="1 2">
    <name type="scientific">Candidatus Daviesbacteria bacterium RIFCSPHIGHO2_12_FULL_37_11</name>
    <dbReference type="NCBI Taxonomy" id="1797777"/>
    <lineage>
        <taxon>Bacteria</taxon>
        <taxon>Candidatus Daviesiibacteriota</taxon>
    </lineage>
</organism>
<evidence type="ECO:0000313" key="1">
    <source>
        <dbReference type="EMBL" id="OGE39319.1"/>
    </source>
</evidence>
<reference evidence="1 2" key="1">
    <citation type="journal article" date="2016" name="Nat. Commun.">
        <title>Thousands of microbial genomes shed light on interconnected biogeochemical processes in an aquifer system.</title>
        <authorList>
            <person name="Anantharaman K."/>
            <person name="Brown C.T."/>
            <person name="Hug L.A."/>
            <person name="Sharon I."/>
            <person name="Castelle C.J."/>
            <person name="Probst A.J."/>
            <person name="Thomas B.C."/>
            <person name="Singh A."/>
            <person name="Wilkins M.J."/>
            <person name="Karaoz U."/>
            <person name="Brodie E.L."/>
            <person name="Williams K.H."/>
            <person name="Hubbard S.S."/>
            <person name="Banfield J.F."/>
        </authorList>
    </citation>
    <scope>NUCLEOTIDE SEQUENCE [LARGE SCALE GENOMIC DNA]</scope>
</reference>
<dbReference type="AlphaFoldDB" id="A0A1F5KEN5"/>
<proteinExistence type="predicted"/>
<protein>
    <submittedName>
        <fullName evidence="1">Uncharacterized protein</fullName>
    </submittedName>
</protein>
<name>A0A1F5KEN5_9BACT</name>
<evidence type="ECO:0000313" key="2">
    <source>
        <dbReference type="Proteomes" id="UP000176527"/>
    </source>
</evidence>
<sequence>MIKEKELTIEEINKAVGQHNDEAGLQASLGLMERKTIDPQNYVYGDITRHIRAIACMREPSWLKFSLEDGSNSTRQLRRYKTPKGVNAAVTWFLQGMRFGTDTNEADWQENRLGGFMASLVRLSNLLGRPATVNEVYEVFRPSNPKNLLDFKPLKEFNPAKEISLV</sequence>
<gene>
    <name evidence="1" type="ORF">A3F00_02570</name>
</gene>